<feature type="compositionally biased region" description="Acidic residues" evidence="1">
    <location>
        <begin position="461"/>
        <end position="472"/>
    </location>
</feature>
<dbReference type="VEuPathDB" id="CryptoDB:Cvel_11670"/>
<dbReference type="Pfam" id="PF10994">
    <property type="entry name" value="DUF2817"/>
    <property type="match status" value="2"/>
</dbReference>
<evidence type="ECO:0000313" key="2">
    <source>
        <dbReference type="EMBL" id="CEM53028.1"/>
    </source>
</evidence>
<dbReference type="AlphaFoldDB" id="A0A0G4I7T8"/>
<accession>A0A0G4I7T8</accession>
<gene>
    <name evidence="2" type="ORF">Cvel_11670</name>
</gene>
<organism evidence="2">
    <name type="scientific">Chromera velia CCMP2878</name>
    <dbReference type="NCBI Taxonomy" id="1169474"/>
    <lineage>
        <taxon>Eukaryota</taxon>
        <taxon>Sar</taxon>
        <taxon>Alveolata</taxon>
        <taxon>Colpodellida</taxon>
        <taxon>Chromeraceae</taxon>
        <taxon>Chromera</taxon>
    </lineage>
</organism>
<reference evidence="2" key="1">
    <citation type="submission" date="2014-11" db="EMBL/GenBank/DDBJ databases">
        <authorList>
            <person name="Otto D Thomas"/>
            <person name="Naeem Raeece"/>
        </authorList>
    </citation>
    <scope>NUCLEOTIDE SEQUENCE</scope>
</reference>
<protein>
    <recommendedName>
        <fullName evidence="3">DUF2817 domain-containing protein</fullName>
    </recommendedName>
</protein>
<evidence type="ECO:0000256" key="1">
    <source>
        <dbReference type="SAM" id="MobiDB-lite"/>
    </source>
</evidence>
<evidence type="ECO:0008006" key="3">
    <source>
        <dbReference type="Google" id="ProtNLM"/>
    </source>
</evidence>
<dbReference type="InterPro" id="IPR021259">
    <property type="entry name" value="DUF2817"/>
</dbReference>
<feature type="region of interest" description="Disordered" evidence="1">
    <location>
        <begin position="451"/>
        <end position="472"/>
    </location>
</feature>
<dbReference type="EMBL" id="CDMZ01005477">
    <property type="protein sequence ID" value="CEM53028.1"/>
    <property type="molecule type" value="Genomic_DNA"/>
</dbReference>
<sequence>MTFQVGKMRAGAFLAACVLASLATNVLCLRFKKMRLREGSIQLDENCFSTTYKEGRSKFLDAFAQAQSALSESGLHLHITSVPLGTVSTGPNDETLFTDFVTLSKVAPESDGKLSGVENLLIHSSGVHGVEGYAGNGIQVCILRALASGSLTLSPSLTDAVLFVHVVNPYGMAYYRRWNENNVDLNRNHMLTPGAHQAQPVNQAYLKIHNMLMDPKRVLQERNQNHTQGLVGVQEAQPLRRFPDDQASPCGCGVKKVVHIDVHTGLGPKGFDSLLSLESGKKSLSEETQGAAAIFDSSHIAPQTSVAYATFGSSQQGIREFFPEPVEVVSICEEFGTIGSIAIVNKLRQENVYWQGFRKTHAVPEEFQSQRSKETEPRISDASKKEVLDAFFMADDPKWLSSVAYRGLRVFVQGAIAMGVAPEGTITEVGGTSPDYCGGKWVGEGGACPVDMSSNTKPEERDPDDELFNFYD</sequence>
<proteinExistence type="predicted"/>
<dbReference type="SUPFAM" id="SSF53187">
    <property type="entry name" value="Zn-dependent exopeptidases"/>
    <property type="match status" value="1"/>
</dbReference>
<name>A0A0G4I7T8_9ALVE</name>
<dbReference type="Gene3D" id="3.40.630.10">
    <property type="entry name" value="Zn peptidases"/>
    <property type="match status" value="1"/>
</dbReference>